<dbReference type="RefSeq" id="XP_022949508.1">
    <property type="nucleotide sequence ID" value="XM_023093740.1"/>
</dbReference>
<dbReference type="CDD" id="cd00113">
    <property type="entry name" value="PLAT"/>
    <property type="match status" value="1"/>
</dbReference>
<dbReference type="KEGG" id="cmos:111452835"/>
<dbReference type="AlphaFoldDB" id="A0A6J1GCA3"/>
<evidence type="ECO:0000256" key="1">
    <source>
        <dbReference type="SAM" id="SignalP"/>
    </source>
</evidence>
<dbReference type="PANTHER" id="PTHR31718:SF31">
    <property type="entry name" value="OS01G0172800 PROTEIN"/>
    <property type="match status" value="1"/>
</dbReference>
<dbReference type="InterPro" id="IPR010417">
    <property type="entry name" value="Embryo-specific_ATS3"/>
</dbReference>
<keyword evidence="1" id="KW-0732">Signal</keyword>
<gene>
    <name evidence="3" type="primary">LOC111452835</name>
</gene>
<dbReference type="Gene3D" id="2.40.180.10">
    <property type="entry name" value="Catalase core domain"/>
    <property type="match status" value="1"/>
</dbReference>
<keyword evidence="2" id="KW-1185">Reference proteome</keyword>
<proteinExistence type="predicted"/>
<feature type="signal peptide" evidence="1">
    <location>
        <begin position="1"/>
        <end position="23"/>
    </location>
</feature>
<dbReference type="InterPro" id="IPR036392">
    <property type="entry name" value="PLAT/LH2_dom_sf"/>
</dbReference>
<dbReference type="Pfam" id="PF06232">
    <property type="entry name" value="ATS3"/>
    <property type="match status" value="1"/>
</dbReference>
<evidence type="ECO:0000313" key="3">
    <source>
        <dbReference type="RefSeq" id="XP_022949508.1"/>
    </source>
</evidence>
<dbReference type="SUPFAM" id="SSF49723">
    <property type="entry name" value="Lipase/lipooxygenase domain (PLAT/LH2 domain)"/>
    <property type="match status" value="1"/>
</dbReference>
<feature type="chain" id="PRO_5027065771" evidence="1">
    <location>
        <begin position="24"/>
        <end position="176"/>
    </location>
</feature>
<protein>
    <submittedName>
        <fullName evidence="3">Embryo-specific protein ATS3B-like</fullName>
    </submittedName>
</protein>
<dbReference type="PANTHER" id="PTHR31718">
    <property type="entry name" value="PLAT DOMAIN-CONTAINING PROTEIN"/>
    <property type="match status" value="1"/>
</dbReference>
<name>A0A6J1GCA3_CUCMO</name>
<evidence type="ECO:0000313" key="2">
    <source>
        <dbReference type="Proteomes" id="UP000504609"/>
    </source>
</evidence>
<accession>A0A6J1GCA3</accession>
<dbReference type="GeneID" id="111452835"/>
<organism evidence="2 3">
    <name type="scientific">Cucurbita moschata</name>
    <name type="common">Winter crookneck squash</name>
    <name type="synonym">Cucurbita pepo var. moschata</name>
    <dbReference type="NCBI Taxonomy" id="3662"/>
    <lineage>
        <taxon>Eukaryota</taxon>
        <taxon>Viridiplantae</taxon>
        <taxon>Streptophyta</taxon>
        <taxon>Embryophyta</taxon>
        <taxon>Tracheophyta</taxon>
        <taxon>Spermatophyta</taxon>
        <taxon>Magnoliopsida</taxon>
        <taxon>eudicotyledons</taxon>
        <taxon>Gunneridae</taxon>
        <taxon>Pentapetalae</taxon>
        <taxon>rosids</taxon>
        <taxon>fabids</taxon>
        <taxon>Cucurbitales</taxon>
        <taxon>Cucurbitaceae</taxon>
        <taxon>Cucurbiteae</taxon>
        <taxon>Cucurbita</taxon>
    </lineage>
</organism>
<dbReference type="Proteomes" id="UP000504609">
    <property type="component" value="Unplaced"/>
</dbReference>
<sequence length="176" mass="19959">MESFKKATISLYFLLVLFGFSESSRSILPHPQSQPQPLQSFKINNTQNARSCSYTVTIKTSCGSPVYTRDQISIAFGDAYGNQVYIPRIDDPSSRAFERCSTDKYDLNGPCTYPICYVYLYRRGYDGWVVDKVTIYSYSSRRSVTYNYKAMIPNDVWFGFNFCSGYHGAVGSTAAM</sequence>
<reference evidence="3" key="1">
    <citation type="submission" date="2025-08" db="UniProtKB">
        <authorList>
            <consortium name="RefSeq"/>
        </authorList>
    </citation>
    <scope>IDENTIFICATION</scope>
    <source>
        <tissue evidence="3">Young leaves</tissue>
    </source>
</reference>